<evidence type="ECO:0008006" key="3">
    <source>
        <dbReference type="Google" id="ProtNLM"/>
    </source>
</evidence>
<dbReference type="EMBL" id="MU004296">
    <property type="protein sequence ID" value="KAF2661037.1"/>
    <property type="molecule type" value="Genomic_DNA"/>
</dbReference>
<protein>
    <recommendedName>
        <fullName evidence="3">TPR-like protein</fullName>
    </recommendedName>
</protein>
<dbReference type="AlphaFoldDB" id="A0A6A6TPB7"/>
<dbReference type="SUPFAM" id="SSF48452">
    <property type="entry name" value="TPR-like"/>
    <property type="match status" value="1"/>
</dbReference>
<dbReference type="Proteomes" id="UP000799324">
    <property type="component" value="Unassembled WGS sequence"/>
</dbReference>
<dbReference type="InterPro" id="IPR011990">
    <property type="entry name" value="TPR-like_helical_dom_sf"/>
</dbReference>
<evidence type="ECO:0000313" key="2">
    <source>
        <dbReference type="Proteomes" id="UP000799324"/>
    </source>
</evidence>
<name>A0A6A6TPB7_9PLEO</name>
<organism evidence="1 2">
    <name type="scientific">Lophiostoma macrostomum CBS 122681</name>
    <dbReference type="NCBI Taxonomy" id="1314788"/>
    <lineage>
        <taxon>Eukaryota</taxon>
        <taxon>Fungi</taxon>
        <taxon>Dikarya</taxon>
        <taxon>Ascomycota</taxon>
        <taxon>Pezizomycotina</taxon>
        <taxon>Dothideomycetes</taxon>
        <taxon>Pleosporomycetidae</taxon>
        <taxon>Pleosporales</taxon>
        <taxon>Lophiostomataceae</taxon>
        <taxon>Lophiostoma</taxon>
    </lineage>
</organism>
<dbReference type="PANTHER" id="PTHR10039">
    <property type="entry name" value="AMELOGENIN"/>
    <property type="match status" value="1"/>
</dbReference>
<keyword evidence="2" id="KW-1185">Reference proteome</keyword>
<gene>
    <name evidence="1" type="ORF">K491DRAFT_750832</name>
</gene>
<evidence type="ECO:0000313" key="1">
    <source>
        <dbReference type="EMBL" id="KAF2661037.1"/>
    </source>
</evidence>
<accession>A0A6A6TPB7</accession>
<dbReference type="Gene3D" id="1.25.40.10">
    <property type="entry name" value="Tetratricopeptide repeat domain"/>
    <property type="match status" value="1"/>
</dbReference>
<proteinExistence type="predicted"/>
<dbReference type="PANTHER" id="PTHR10039:SF15">
    <property type="entry name" value="NACHT DOMAIN-CONTAINING PROTEIN"/>
    <property type="match status" value="1"/>
</dbReference>
<reference evidence="1" key="1">
    <citation type="journal article" date="2020" name="Stud. Mycol.">
        <title>101 Dothideomycetes genomes: a test case for predicting lifestyles and emergence of pathogens.</title>
        <authorList>
            <person name="Haridas S."/>
            <person name="Albert R."/>
            <person name="Binder M."/>
            <person name="Bloem J."/>
            <person name="Labutti K."/>
            <person name="Salamov A."/>
            <person name="Andreopoulos B."/>
            <person name="Baker S."/>
            <person name="Barry K."/>
            <person name="Bills G."/>
            <person name="Bluhm B."/>
            <person name="Cannon C."/>
            <person name="Castanera R."/>
            <person name="Culley D."/>
            <person name="Daum C."/>
            <person name="Ezra D."/>
            <person name="Gonzalez J."/>
            <person name="Henrissat B."/>
            <person name="Kuo A."/>
            <person name="Liang C."/>
            <person name="Lipzen A."/>
            <person name="Lutzoni F."/>
            <person name="Magnuson J."/>
            <person name="Mondo S."/>
            <person name="Nolan M."/>
            <person name="Ohm R."/>
            <person name="Pangilinan J."/>
            <person name="Park H.-J."/>
            <person name="Ramirez L."/>
            <person name="Alfaro M."/>
            <person name="Sun H."/>
            <person name="Tritt A."/>
            <person name="Yoshinaga Y."/>
            <person name="Zwiers L.-H."/>
            <person name="Turgeon B."/>
            <person name="Goodwin S."/>
            <person name="Spatafora J."/>
            <person name="Crous P."/>
            <person name="Grigoriev I."/>
        </authorList>
    </citation>
    <scope>NUCLEOTIDE SEQUENCE</scope>
    <source>
        <strain evidence="1">CBS 122681</strain>
    </source>
</reference>
<sequence length="887" mass="101300">MTTSHIEPYKSNNSLSALIGRTCTSLRLKGISQHTIDKIHSTIRNKAQDQLLWVRLMLIILEHETTEEAILERLEEVPKGDIEGMIALVLEIYNSTLQEEELGELNVILTWLACAARPLSLHEMDAILARLSGRGSKVLSLEKKLCEKYSPLFSLVRDDGISTEMLESPETSSAIARNLTTFIPESTTVKFAHASIMQCFQNNKETIVYRSTAPAIGVSQKEAHVVILRTWVDIFVNPGLNDSLRAASDLYSYAREHWFFHMQESVSAFVNMSEIERSELINLLCAFMNDDITVRRWCHEVPWSFYSESAAKMIVHWVESWFPKEVLESDSVAGRWLSSIITKPAMVFYPLAQLSAIEALQGGGFPLPALSVVAQIRALIADEITLERMTDPLPASVFLQAARGANLEENKVWHRKIAVCMRNADHLDDAVEYFDLAIKKDPSYVEARNGLAFTYYRKKCFHRAIELETGNVTMIVERMKNITKEEDTDALKHELSRSLEGLARNYQELGDHQLTLRYWRLASRTKEMTEWGVSSYLKFLAQNHKDICWEDVMHLLHALEEKKANEAQTRLSVHLCQEYYVADHLEDLHFIAAHAVKETNSLGWLMKIYDDAISTAKSHMAVLKLKVALIQLYKDFIESPKEAEPLIEEVAEIARLDLESTVTEMWHWKRYVAQDHYRICIRKAVEAGLESEESHCLLQRLSSFCGSGVWPFAMWSKIMYAEQGPVFLSLLLRLTGRIEEAVENLRPYMVECFDLVLSEDKKYHDAGLICLAKAFMALGQMEEFMDFATLVWGESHWKCYGCGCCLSDVPRGTVCEYCFEWICDECNPPSGVFKRMQYCLPNHQLIQMTGSQNQASVVSGIITFRNVEMSLEQCLEILRQSWAKVES</sequence>
<dbReference type="OrthoDB" id="448455at2759"/>